<dbReference type="RefSeq" id="WP_245311131.1">
    <property type="nucleotide sequence ID" value="NZ_JAGGLJ010000001.1"/>
</dbReference>
<keyword evidence="9" id="KW-1185">Reference proteome</keyword>
<reference evidence="8 9" key="1">
    <citation type="submission" date="2021-03" db="EMBL/GenBank/DDBJ databases">
        <title>Genomic Encyclopedia of Type Strains, Phase IV (KMG-IV): sequencing the most valuable type-strain genomes for metagenomic binning, comparative biology and taxonomic classification.</title>
        <authorList>
            <person name="Goeker M."/>
        </authorList>
    </citation>
    <scope>NUCLEOTIDE SEQUENCE [LARGE SCALE GENOMIC DNA]</scope>
    <source>
        <strain evidence="8 9">DSM 27563</strain>
    </source>
</reference>
<dbReference type="EMBL" id="JAGGLJ010000001">
    <property type="protein sequence ID" value="MBP2024490.1"/>
    <property type="molecule type" value="Genomic_DNA"/>
</dbReference>
<evidence type="ECO:0000256" key="3">
    <source>
        <dbReference type="ARBA" id="ARBA00022475"/>
    </source>
</evidence>
<name>A0ABS4K9N8_9FIRM</name>
<evidence type="ECO:0000256" key="6">
    <source>
        <dbReference type="ARBA" id="ARBA00023136"/>
    </source>
</evidence>
<evidence type="ECO:0000256" key="1">
    <source>
        <dbReference type="ARBA" id="ARBA00004651"/>
    </source>
</evidence>
<feature type="transmembrane region" description="Helical" evidence="7">
    <location>
        <begin position="107"/>
        <end position="129"/>
    </location>
</feature>
<evidence type="ECO:0000256" key="7">
    <source>
        <dbReference type="SAM" id="Phobius"/>
    </source>
</evidence>
<gene>
    <name evidence="8" type="ORF">J2Z71_000005</name>
</gene>
<evidence type="ECO:0000256" key="2">
    <source>
        <dbReference type="ARBA" id="ARBA00005262"/>
    </source>
</evidence>
<comment type="caution">
    <text evidence="8">The sequence shown here is derived from an EMBL/GenBank/DDBJ whole genome shotgun (WGS) entry which is preliminary data.</text>
</comment>
<evidence type="ECO:0000313" key="9">
    <source>
        <dbReference type="Proteomes" id="UP001519306"/>
    </source>
</evidence>
<dbReference type="Proteomes" id="UP001519306">
    <property type="component" value="Unassembled WGS sequence"/>
</dbReference>
<feature type="transmembrane region" description="Helical" evidence="7">
    <location>
        <begin position="165"/>
        <end position="183"/>
    </location>
</feature>
<dbReference type="PANTHER" id="PTHR43663:SF1">
    <property type="entry name" value="CHROMATE TRANSPORTER"/>
    <property type="match status" value="1"/>
</dbReference>
<evidence type="ECO:0000256" key="5">
    <source>
        <dbReference type="ARBA" id="ARBA00022989"/>
    </source>
</evidence>
<sequence length="188" mass="20420">MTNLFNLYITFFKIGSLAFGGGYATIPLIERFVVEENNWLSIMEFRDIVSISQMTPGPLSVNSATFVGQKVSGTIGAIIATIGVETPQFILLMILANLLFKKGKNFIALDWILTGIKAGIVSLIFITALELFKTCIIPNGINSLNIISAITFIIGIKLHTKKISLFKIIGLGASLGIILNIITQTNLI</sequence>
<keyword evidence="5 7" id="KW-1133">Transmembrane helix</keyword>
<feature type="transmembrane region" description="Helical" evidence="7">
    <location>
        <begin position="7"/>
        <end position="29"/>
    </location>
</feature>
<accession>A0ABS4K9N8</accession>
<evidence type="ECO:0000256" key="4">
    <source>
        <dbReference type="ARBA" id="ARBA00022692"/>
    </source>
</evidence>
<protein>
    <submittedName>
        <fullName evidence="8">Chromate transporter</fullName>
    </submittedName>
</protein>
<keyword evidence="6 7" id="KW-0472">Membrane</keyword>
<feature type="transmembrane region" description="Helical" evidence="7">
    <location>
        <begin position="141"/>
        <end position="158"/>
    </location>
</feature>
<dbReference type="PANTHER" id="PTHR43663">
    <property type="entry name" value="CHROMATE TRANSPORT PROTEIN-RELATED"/>
    <property type="match status" value="1"/>
</dbReference>
<keyword evidence="4 7" id="KW-0812">Transmembrane</keyword>
<feature type="transmembrane region" description="Helical" evidence="7">
    <location>
        <begin position="75"/>
        <end position="100"/>
    </location>
</feature>
<comment type="subcellular location">
    <subcellularLocation>
        <location evidence="1">Cell membrane</location>
        <topology evidence="1">Multi-pass membrane protein</topology>
    </subcellularLocation>
</comment>
<evidence type="ECO:0000313" key="8">
    <source>
        <dbReference type="EMBL" id="MBP2024490.1"/>
    </source>
</evidence>
<comment type="similarity">
    <text evidence="2">Belongs to the chromate ion transporter (CHR) (TC 2.A.51) family.</text>
</comment>
<organism evidence="8 9">
    <name type="scientific">Peptoniphilus stercorisuis</name>
    <dbReference type="NCBI Taxonomy" id="1436965"/>
    <lineage>
        <taxon>Bacteria</taxon>
        <taxon>Bacillati</taxon>
        <taxon>Bacillota</taxon>
        <taxon>Tissierellia</taxon>
        <taxon>Tissierellales</taxon>
        <taxon>Peptoniphilaceae</taxon>
        <taxon>Peptoniphilus</taxon>
    </lineage>
</organism>
<proteinExistence type="inferred from homology"/>
<dbReference type="Pfam" id="PF02417">
    <property type="entry name" value="Chromate_transp"/>
    <property type="match status" value="1"/>
</dbReference>
<dbReference type="InterPro" id="IPR052518">
    <property type="entry name" value="CHR_Transporter"/>
</dbReference>
<dbReference type="InterPro" id="IPR003370">
    <property type="entry name" value="Chromate_transpt"/>
</dbReference>
<keyword evidence="3" id="KW-1003">Cell membrane</keyword>